<dbReference type="OrthoDB" id="10539786at2759"/>
<evidence type="ECO:0000313" key="2">
    <source>
        <dbReference type="EMBL" id="KRZ51618.1"/>
    </source>
</evidence>
<protein>
    <submittedName>
        <fullName evidence="2">Uncharacterized protein</fullName>
    </submittedName>
</protein>
<reference evidence="2 3" key="1">
    <citation type="submission" date="2015-05" db="EMBL/GenBank/DDBJ databases">
        <title>Evolution of Trichinella species and genotypes.</title>
        <authorList>
            <person name="Korhonen P.K."/>
            <person name="Edoardo P."/>
            <person name="Giuseppe L.R."/>
            <person name="Gasser R.B."/>
        </authorList>
    </citation>
    <scope>NUCLEOTIDE SEQUENCE [LARGE SCALE GENOMIC DNA]</scope>
    <source>
        <strain evidence="2">ISS10</strain>
    </source>
</reference>
<gene>
    <name evidence="2" type="ORF">T02_6568</name>
</gene>
<dbReference type="AlphaFoldDB" id="A0A0V1KXC7"/>
<keyword evidence="3" id="KW-1185">Reference proteome</keyword>
<comment type="caution">
    <text evidence="2">The sequence shown here is derived from an EMBL/GenBank/DDBJ whole genome shotgun (WGS) entry which is preliminary data.</text>
</comment>
<organism evidence="2 3">
    <name type="scientific">Trichinella nativa</name>
    <dbReference type="NCBI Taxonomy" id="6335"/>
    <lineage>
        <taxon>Eukaryota</taxon>
        <taxon>Metazoa</taxon>
        <taxon>Ecdysozoa</taxon>
        <taxon>Nematoda</taxon>
        <taxon>Enoplea</taxon>
        <taxon>Dorylaimia</taxon>
        <taxon>Trichinellida</taxon>
        <taxon>Trichinellidae</taxon>
        <taxon>Trichinella</taxon>
    </lineage>
</organism>
<sequence length="216" mass="23806">MCCCPEGWYLVLLKKGTKLFALLLFLSAASVSMKNNLMTLDSRTKATWQMVSATPVGVENPKRTPDEERLLGQKTIAAARAQEDASRSPPTSRSGDDNQGYASASGLSSWSLQSVLTWRPLSHFDEDIRGIKDQLAIEVTEHAAVCSSESRLVLWINVTHLQTSKLPTNKMIVSCGRRTAVVHRHDITTTVGLKGEVRSLIVHWHQSLESQLPVGI</sequence>
<accession>A0A0V1KXC7</accession>
<dbReference type="EMBL" id="JYDW01000220">
    <property type="protein sequence ID" value="KRZ51618.1"/>
    <property type="molecule type" value="Genomic_DNA"/>
</dbReference>
<dbReference type="Proteomes" id="UP000054721">
    <property type="component" value="Unassembled WGS sequence"/>
</dbReference>
<evidence type="ECO:0000313" key="3">
    <source>
        <dbReference type="Proteomes" id="UP000054721"/>
    </source>
</evidence>
<proteinExistence type="predicted"/>
<feature type="region of interest" description="Disordered" evidence="1">
    <location>
        <begin position="79"/>
        <end position="102"/>
    </location>
</feature>
<name>A0A0V1KXC7_9BILA</name>
<evidence type="ECO:0000256" key="1">
    <source>
        <dbReference type="SAM" id="MobiDB-lite"/>
    </source>
</evidence>